<dbReference type="AlphaFoldDB" id="A0A822XL44"/>
<name>A0A822XL44_NELNU</name>
<dbReference type="Proteomes" id="UP000607653">
    <property type="component" value="Unassembled WGS sequence"/>
</dbReference>
<protein>
    <submittedName>
        <fullName evidence="1">Uncharacterized protein</fullName>
    </submittedName>
</protein>
<proteinExistence type="predicted"/>
<accession>A0A822XL44</accession>
<evidence type="ECO:0000313" key="1">
    <source>
        <dbReference type="EMBL" id="DAD19545.1"/>
    </source>
</evidence>
<reference evidence="1 2" key="1">
    <citation type="journal article" date="2020" name="Mol. Biol. Evol.">
        <title>Distinct Expression and Methylation Patterns for Genes with Different Fates following a Single Whole-Genome Duplication in Flowering Plants.</title>
        <authorList>
            <person name="Shi T."/>
            <person name="Rahmani R.S."/>
            <person name="Gugger P.F."/>
            <person name="Wang M."/>
            <person name="Li H."/>
            <person name="Zhang Y."/>
            <person name="Li Z."/>
            <person name="Wang Q."/>
            <person name="Van de Peer Y."/>
            <person name="Marchal K."/>
            <person name="Chen J."/>
        </authorList>
    </citation>
    <scope>NUCLEOTIDE SEQUENCE [LARGE SCALE GENOMIC DNA]</scope>
    <source>
        <tissue evidence="1">Leaf</tissue>
    </source>
</reference>
<organism evidence="1 2">
    <name type="scientific">Nelumbo nucifera</name>
    <name type="common">Sacred lotus</name>
    <dbReference type="NCBI Taxonomy" id="4432"/>
    <lineage>
        <taxon>Eukaryota</taxon>
        <taxon>Viridiplantae</taxon>
        <taxon>Streptophyta</taxon>
        <taxon>Embryophyta</taxon>
        <taxon>Tracheophyta</taxon>
        <taxon>Spermatophyta</taxon>
        <taxon>Magnoliopsida</taxon>
        <taxon>Proteales</taxon>
        <taxon>Nelumbonaceae</taxon>
        <taxon>Nelumbo</taxon>
    </lineage>
</organism>
<keyword evidence="2" id="KW-1185">Reference proteome</keyword>
<evidence type="ECO:0000313" key="2">
    <source>
        <dbReference type="Proteomes" id="UP000607653"/>
    </source>
</evidence>
<dbReference type="EMBL" id="DUZY01000001">
    <property type="protein sequence ID" value="DAD19545.1"/>
    <property type="molecule type" value="Genomic_DNA"/>
</dbReference>
<comment type="caution">
    <text evidence="1">The sequence shown here is derived from an EMBL/GenBank/DDBJ whole genome shotgun (WGS) entry which is preliminary data.</text>
</comment>
<sequence>MSSGFVGYRLCRVGVHLQFQLSSIETAEIELSVIPRPNTDG</sequence>
<gene>
    <name evidence="1" type="ORF">HUJ06_021008</name>
</gene>